<evidence type="ECO:0000256" key="1">
    <source>
        <dbReference type="ARBA" id="ARBA00022723"/>
    </source>
</evidence>
<accession>A0AAP0S456</accession>
<dbReference type="AlphaFoldDB" id="A0AAP0S456"/>
<evidence type="ECO:0000313" key="5">
    <source>
        <dbReference type="EMBL" id="KAK9286610.1"/>
    </source>
</evidence>
<proteinExistence type="predicted"/>
<name>A0AAP0S456_LIQFO</name>
<dbReference type="Gene3D" id="1.10.238.10">
    <property type="entry name" value="EF-hand"/>
    <property type="match status" value="1"/>
</dbReference>
<dbReference type="PROSITE" id="PS50222">
    <property type="entry name" value="EF_HAND_2"/>
    <property type="match status" value="2"/>
</dbReference>
<dbReference type="CDD" id="cd00051">
    <property type="entry name" value="EFh"/>
    <property type="match status" value="1"/>
</dbReference>
<dbReference type="InterPro" id="IPR011992">
    <property type="entry name" value="EF-hand-dom_pair"/>
</dbReference>
<keyword evidence="6" id="KW-1185">Reference proteome</keyword>
<protein>
    <recommendedName>
        <fullName evidence="4">EF-hand domain-containing protein</fullName>
    </recommendedName>
</protein>
<dbReference type="SMART" id="SM00054">
    <property type="entry name" value="EFh"/>
    <property type="match status" value="2"/>
</dbReference>
<comment type="caution">
    <text evidence="5">The sequence shown here is derived from an EMBL/GenBank/DDBJ whole genome shotgun (WGS) entry which is preliminary data.</text>
</comment>
<dbReference type="PANTHER" id="PTHR10891">
    <property type="entry name" value="EF-HAND CALCIUM-BINDING DOMAIN CONTAINING PROTEIN"/>
    <property type="match status" value="1"/>
</dbReference>
<dbReference type="EMBL" id="JBBPBK010000004">
    <property type="protein sequence ID" value="KAK9286610.1"/>
    <property type="molecule type" value="Genomic_DNA"/>
</dbReference>
<keyword evidence="3" id="KW-0106">Calcium</keyword>
<dbReference type="SUPFAM" id="SSF47473">
    <property type="entry name" value="EF-hand"/>
    <property type="match status" value="1"/>
</dbReference>
<dbReference type="InterPro" id="IPR002048">
    <property type="entry name" value="EF_hand_dom"/>
</dbReference>
<feature type="domain" description="EF-hand" evidence="4">
    <location>
        <begin position="40"/>
        <end position="75"/>
    </location>
</feature>
<keyword evidence="1" id="KW-0479">Metal-binding</keyword>
<gene>
    <name evidence="5" type="ORF">L1049_015010</name>
</gene>
<dbReference type="PROSITE" id="PS00018">
    <property type="entry name" value="EF_HAND_1"/>
    <property type="match status" value="2"/>
</dbReference>
<evidence type="ECO:0000313" key="6">
    <source>
        <dbReference type="Proteomes" id="UP001415857"/>
    </source>
</evidence>
<feature type="domain" description="EF-hand" evidence="4">
    <location>
        <begin position="76"/>
        <end position="111"/>
    </location>
</feature>
<organism evidence="5 6">
    <name type="scientific">Liquidambar formosana</name>
    <name type="common">Formosan gum</name>
    <dbReference type="NCBI Taxonomy" id="63359"/>
    <lineage>
        <taxon>Eukaryota</taxon>
        <taxon>Viridiplantae</taxon>
        <taxon>Streptophyta</taxon>
        <taxon>Embryophyta</taxon>
        <taxon>Tracheophyta</taxon>
        <taxon>Spermatophyta</taxon>
        <taxon>Magnoliopsida</taxon>
        <taxon>eudicotyledons</taxon>
        <taxon>Gunneridae</taxon>
        <taxon>Pentapetalae</taxon>
        <taxon>Saxifragales</taxon>
        <taxon>Altingiaceae</taxon>
        <taxon>Liquidambar</taxon>
    </lineage>
</organism>
<evidence type="ECO:0000259" key="4">
    <source>
        <dbReference type="PROSITE" id="PS50222"/>
    </source>
</evidence>
<dbReference type="Pfam" id="PF13499">
    <property type="entry name" value="EF-hand_7"/>
    <property type="match status" value="1"/>
</dbReference>
<sequence>MSNLSFLDFQYKLSKLSRKPSRLFSSKDRQDSSLLPTFQLNLDEMKRVFDRYDSNKDGKISQEEYKTILKALRKESTITDVPKIFQVADLNGDGFIDFNEFVEVNKKEGGVKTFEIQCAFSDV</sequence>
<dbReference type="GO" id="GO:0005509">
    <property type="term" value="F:calcium ion binding"/>
    <property type="evidence" value="ECO:0007669"/>
    <property type="project" value="InterPro"/>
</dbReference>
<dbReference type="InterPro" id="IPR018247">
    <property type="entry name" value="EF_Hand_1_Ca_BS"/>
</dbReference>
<dbReference type="InterPro" id="IPR039647">
    <property type="entry name" value="EF_hand_pair_protein_CML-like"/>
</dbReference>
<evidence type="ECO:0000256" key="3">
    <source>
        <dbReference type="ARBA" id="ARBA00022837"/>
    </source>
</evidence>
<dbReference type="Proteomes" id="UP001415857">
    <property type="component" value="Unassembled WGS sequence"/>
</dbReference>
<reference evidence="5 6" key="1">
    <citation type="journal article" date="2024" name="Plant J.">
        <title>Genome sequences and population genomics reveal climatic adaptation and genomic divergence between two closely related sweetgum species.</title>
        <authorList>
            <person name="Xu W.Q."/>
            <person name="Ren C.Q."/>
            <person name="Zhang X.Y."/>
            <person name="Comes H.P."/>
            <person name="Liu X.H."/>
            <person name="Li Y.G."/>
            <person name="Kettle C.J."/>
            <person name="Jalonen R."/>
            <person name="Gaisberger H."/>
            <person name="Ma Y.Z."/>
            <person name="Qiu Y.X."/>
        </authorList>
    </citation>
    <scope>NUCLEOTIDE SEQUENCE [LARGE SCALE GENOMIC DNA]</scope>
    <source>
        <strain evidence="5">Hangzhou</strain>
    </source>
</reference>
<keyword evidence="2" id="KW-0677">Repeat</keyword>
<evidence type="ECO:0000256" key="2">
    <source>
        <dbReference type="ARBA" id="ARBA00022737"/>
    </source>
</evidence>